<sequence>MFWPTLTSIKVMLLDFATCYNIMCKFDVCYCPVDHWSRKQICATSLGRMEACEGDSGGPLMCGDEKFLFGVVGWGPSCGTYKVRK</sequence>
<evidence type="ECO:0000313" key="4">
    <source>
        <dbReference type="EMBL" id="BET01483.1"/>
    </source>
</evidence>
<dbReference type="EMBL" id="AP028921">
    <property type="protein sequence ID" value="BET01483.1"/>
    <property type="molecule type" value="Genomic_DNA"/>
</dbReference>
<evidence type="ECO:0000313" key="5">
    <source>
        <dbReference type="Proteomes" id="UP001307889"/>
    </source>
</evidence>
<accession>A0ABN7BF63</accession>
<keyword evidence="1" id="KW-1015">Disulfide bond</keyword>
<dbReference type="SUPFAM" id="SSF50494">
    <property type="entry name" value="Trypsin-like serine proteases"/>
    <property type="match status" value="1"/>
</dbReference>
<evidence type="ECO:0000256" key="1">
    <source>
        <dbReference type="ARBA" id="ARBA00023157"/>
    </source>
</evidence>
<dbReference type="PANTHER" id="PTHR24253">
    <property type="entry name" value="TRANSMEMBRANE PROTEASE SERINE"/>
    <property type="match status" value="1"/>
</dbReference>
<dbReference type="Gene3D" id="2.40.10.10">
    <property type="entry name" value="Trypsin-like serine proteases"/>
    <property type="match status" value="1"/>
</dbReference>
<reference evidence="4 5" key="1">
    <citation type="submission" date="2023-09" db="EMBL/GenBank/DDBJ databases">
        <title>Nesidiocoris tenuis whole genome shotgun sequence.</title>
        <authorList>
            <person name="Shibata T."/>
            <person name="Shimoda M."/>
            <person name="Kobayashi T."/>
            <person name="Uehara T."/>
        </authorList>
    </citation>
    <scope>NUCLEOTIDE SEQUENCE [LARGE SCALE GENOMIC DNA]</scope>
    <source>
        <strain evidence="4 5">Japan</strain>
    </source>
</reference>
<keyword evidence="2" id="KW-0732">Signal</keyword>
<proteinExistence type="predicted"/>
<dbReference type="InterPro" id="IPR001254">
    <property type="entry name" value="Trypsin_dom"/>
</dbReference>
<dbReference type="InterPro" id="IPR009003">
    <property type="entry name" value="Peptidase_S1_PA"/>
</dbReference>
<dbReference type="InterPro" id="IPR043504">
    <property type="entry name" value="Peptidase_S1_PA_chymotrypsin"/>
</dbReference>
<organism evidence="4 5">
    <name type="scientific">Nesidiocoris tenuis</name>
    <dbReference type="NCBI Taxonomy" id="355587"/>
    <lineage>
        <taxon>Eukaryota</taxon>
        <taxon>Metazoa</taxon>
        <taxon>Ecdysozoa</taxon>
        <taxon>Arthropoda</taxon>
        <taxon>Hexapoda</taxon>
        <taxon>Insecta</taxon>
        <taxon>Pterygota</taxon>
        <taxon>Neoptera</taxon>
        <taxon>Paraneoptera</taxon>
        <taxon>Hemiptera</taxon>
        <taxon>Heteroptera</taxon>
        <taxon>Panheteroptera</taxon>
        <taxon>Cimicomorpha</taxon>
        <taxon>Miridae</taxon>
        <taxon>Dicyphina</taxon>
        <taxon>Nesidiocoris</taxon>
    </lineage>
</organism>
<feature type="chain" id="PRO_5047199348" description="Peptidase S1 domain-containing protein" evidence="2">
    <location>
        <begin position="20"/>
        <end position="85"/>
    </location>
</feature>
<name>A0ABN7BF63_9HEMI</name>
<evidence type="ECO:0000259" key="3">
    <source>
        <dbReference type="Pfam" id="PF00089"/>
    </source>
</evidence>
<keyword evidence="5" id="KW-1185">Reference proteome</keyword>
<protein>
    <recommendedName>
        <fullName evidence="3">Peptidase S1 domain-containing protein</fullName>
    </recommendedName>
</protein>
<dbReference type="Proteomes" id="UP001307889">
    <property type="component" value="Chromosome 13"/>
</dbReference>
<dbReference type="Pfam" id="PF00089">
    <property type="entry name" value="Trypsin"/>
    <property type="match status" value="1"/>
</dbReference>
<feature type="domain" description="Peptidase S1" evidence="3">
    <location>
        <begin position="27"/>
        <end position="81"/>
    </location>
</feature>
<evidence type="ECO:0000256" key="2">
    <source>
        <dbReference type="SAM" id="SignalP"/>
    </source>
</evidence>
<feature type="signal peptide" evidence="2">
    <location>
        <begin position="1"/>
        <end position="19"/>
    </location>
</feature>
<dbReference type="PANTHER" id="PTHR24253:SF153">
    <property type="entry name" value="SERINE PROTEASE HEPSIN"/>
    <property type="match status" value="1"/>
</dbReference>
<gene>
    <name evidence="4" type="ORF">NTJ_14299</name>
</gene>